<dbReference type="Proteomes" id="UP000288716">
    <property type="component" value="Unassembled WGS sequence"/>
</dbReference>
<dbReference type="PROSITE" id="PS50157">
    <property type="entry name" value="ZINC_FINGER_C2H2_2"/>
    <property type="match status" value="3"/>
</dbReference>
<dbReference type="VEuPathDB" id="VectorBase:LDEU012243"/>
<dbReference type="AlphaFoldDB" id="A0A443RWP3"/>
<organism evidence="7 8">
    <name type="scientific">Leptotrombidium deliense</name>
    <dbReference type="NCBI Taxonomy" id="299467"/>
    <lineage>
        <taxon>Eukaryota</taxon>
        <taxon>Metazoa</taxon>
        <taxon>Ecdysozoa</taxon>
        <taxon>Arthropoda</taxon>
        <taxon>Chelicerata</taxon>
        <taxon>Arachnida</taxon>
        <taxon>Acari</taxon>
        <taxon>Acariformes</taxon>
        <taxon>Trombidiformes</taxon>
        <taxon>Prostigmata</taxon>
        <taxon>Anystina</taxon>
        <taxon>Parasitengona</taxon>
        <taxon>Trombiculoidea</taxon>
        <taxon>Trombiculidae</taxon>
        <taxon>Leptotrombidium</taxon>
    </lineage>
</organism>
<keyword evidence="4" id="KW-0862">Zinc</keyword>
<dbReference type="InterPro" id="IPR036236">
    <property type="entry name" value="Znf_C2H2_sf"/>
</dbReference>
<keyword evidence="2" id="KW-0677">Repeat</keyword>
<keyword evidence="8" id="KW-1185">Reference proteome</keyword>
<comment type="caution">
    <text evidence="7">The sequence shown here is derived from an EMBL/GenBank/DDBJ whole genome shotgun (WGS) entry which is preliminary data.</text>
</comment>
<evidence type="ECO:0000256" key="5">
    <source>
        <dbReference type="PROSITE-ProRule" id="PRU00042"/>
    </source>
</evidence>
<evidence type="ECO:0000256" key="2">
    <source>
        <dbReference type="ARBA" id="ARBA00022737"/>
    </source>
</evidence>
<protein>
    <submittedName>
        <fullName evidence="7">Zinc finger protein 782-like protein</fullName>
    </submittedName>
</protein>
<dbReference type="InterPro" id="IPR013087">
    <property type="entry name" value="Znf_C2H2_type"/>
</dbReference>
<evidence type="ECO:0000313" key="7">
    <source>
        <dbReference type="EMBL" id="RWS19797.1"/>
    </source>
</evidence>
<dbReference type="GO" id="GO:0008270">
    <property type="term" value="F:zinc ion binding"/>
    <property type="evidence" value="ECO:0007669"/>
    <property type="project" value="UniProtKB-KW"/>
</dbReference>
<feature type="domain" description="C2H2-type" evidence="6">
    <location>
        <begin position="53"/>
        <end position="81"/>
    </location>
</feature>
<evidence type="ECO:0000256" key="4">
    <source>
        <dbReference type="ARBA" id="ARBA00022833"/>
    </source>
</evidence>
<dbReference type="Gene3D" id="3.30.160.60">
    <property type="entry name" value="Classic Zinc Finger"/>
    <property type="match status" value="2"/>
</dbReference>
<name>A0A443RWP3_9ACAR</name>
<feature type="domain" description="C2H2-type" evidence="6">
    <location>
        <begin position="82"/>
        <end position="110"/>
    </location>
</feature>
<dbReference type="OrthoDB" id="6077919at2759"/>
<evidence type="ECO:0000313" key="8">
    <source>
        <dbReference type="Proteomes" id="UP000288716"/>
    </source>
</evidence>
<dbReference type="SUPFAM" id="SSF57667">
    <property type="entry name" value="beta-beta-alpha zinc fingers"/>
    <property type="match status" value="2"/>
</dbReference>
<dbReference type="EMBL" id="NCKV01022641">
    <property type="protein sequence ID" value="RWS19797.1"/>
    <property type="molecule type" value="Genomic_DNA"/>
</dbReference>
<dbReference type="PANTHER" id="PTHR24379:SF121">
    <property type="entry name" value="C2H2-TYPE DOMAIN-CONTAINING PROTEIN"/>
    <property type="match status" value="1"/>
</dbReference>
<dbReference type="STRING" id="299467.A0A443RWP3"/>
<keyword evidence="1" id="KW-0479">Metal-binding</keyword>
<gene>
    <name evidence="7" type="ORF">B4U80_14369</name>
</gene>
<accession>A0A443RWP3</accession>
<dbReference type="Pfam" id="PF00096">
    <property type="entry name" value="zf-C2H2"/>
    <property type="match status" value="2"/>
</dbReference>
<evidence type="ECO:0000256" key="3">
    <source>
        <dbReference type="ARBA" id="ARBA00022771"/>
    </source>
</evidence>
<feature type="domain" description="C2H2-type" evidence="6">
    <location>
        <begin position="139"/>
        <end position="164"/>
    </location>
</feature>
<evidence type="ECO:0000259" key="6">
    <source>
        <dbReference type="PROSITE" id="PS50157"/>
    </source>
</evidence>
<dbReference type="PANTHER" id="PTHR24379">
    <property type="entry name" value="KRAB AND ZINC FINGER DOMAIN-CONTAINING"/>
    <property type="match status" value="1"/>
</dbReference>
<evidence type="ECO:0000256" key="1">
    <source>
        <dbReference type="ARBA" id="ARBA00022723"/>
    </source>
</evidence>
<dbReference type="PROSITE" id="PS00028">
    <property type="entry name" value="ZINC_FINGER_C2H2_1"/>
    <property type="match status" value="3"/>
</dbReference>
<proteinExistence type="predicted"/>
<keyword evidence="3 5" id="KW-0863">Zinc-finger</keyword>
<dbReference type="SMART" id="SM00355">
    <property type="entry name" value="ZnF_C2H2"/>
    <property type="match status" value="4"/>
</dbReference>
<sequence>MSTANSDQIKVEAYTENLSGTQKEMNNQTRNTIWYSKKKSKKLMLCIGPPKSYKCLLCQTLFTQRNSAYRHISTVHFKERPFQCAFCDKNYTQKPLLADHIHVTHGGQSLLHCPFCIEFFTTSNQRKIHIGNEHPKGEYTCNVCSRKFTSQRWLLNHQTKEHGGVLLDYSKRASNEFNNTPTMNIH</sequence>
<reference evidence="7 8" key="1">
    <citation type="journal article" date="2018" name="Gigascience">
        <title>Genomes of trombidid mites reveal novel predicted allergens and laterally-transferred genes associated with secondary metabolism.</title>
        <authorList>
            <person name="Dong X."/>
            <person name="Chaisiri K."/>
            <person name="Xia D."/>
            <person name="Armstrong S.D."/>
            <person name="Fang Y."/>
            <person name="Donnelly M.J."/>
            <person name="Kadowaki T."/>
            <person name="McGarry J.W."/>
            <person name="Darby A.C."/>
            <person name="Makepeace B.L."/>
        </authorList>
    </citation>
    <scope>NUCLEOTIDE SEQUENCE [LARGE SCALE GENOMIC DNA]</scope>
    <source>
        <strain evidence="7">UoL-UT</strain>
    </source>
</reference>